<dbReference type="InterPro" id="IPR003675">
    <property type="entry name" value="Rce1/LyrA-like_dom"/>
</dbReference>
<gene>
    <name evidence="4" type="ORF">HK23_00970</name>
</gene>
<evidence type="ECO:0000256" key="2">
    <source>
        <dbReference type="SAM" id="Phobius"/>
    </source>
</evidence>
<feature type="region of interest" description="Disordered" evidence="1">
    <location>
        <begin position="1"/>
        <end position="20"/>
    </location>
</feature>
<sequence length="192" mass="21206">MPFPDQTTEAPTPEADKTGNAEQAENRFAINWRYCLRCLLAQAILCPLGLMILSLCGSVDKASNPASLPLFAFTAMLAAPVFETFIFFYLPYAFFRRFIKNQGWLWGLSFVTTTLLFTLDHHSSGSPITPHRNWPMALDVGLSGSACFFACFYLTTRSRRGSPFWTTAACHALYNTGVTAVVAAQMALTGTH</sequence>
<protein>
    <recommendedName>
        <fullName evidence="3">CAAX prenyl protease 2/Lysostaphin resistance protein A-like domain-containing protein</fullName>
    </recommendedName>
</protein>
<evidence type="ECO:0000313" key="4">
    <source>
        <dbReference type="EMBL" id="OUJ07864.1"/>
    </source>
</evidence>
<dbReference type="Proteomes" id="UP000242683">
    <property type="component" value="Unassembled WGS sequence"/>
</dbReference>
<dbReference type="GO" id="GO:0004175">
    <property type="term" value="F:endopeptidase activity"/>
    <property type="evidence" value="ECO:0007669"/>
    <property type="project" value="UniProtKB-ARBA"/>
</dbReference>
<reference evidence="5" key="1">
    <citation type="submission" date="2014-06" db="EMBL/GenBank/DDBJ databases">
        <authorList>
            <person name="Winans N.J."/>
            <person name="Newell P.D."/>
            <person name="Douglas A.E."/>
        </authorList>
    </citation>
    <scope>NUCLEOTIDE SEQUENCE [LARGE SCALE GENOMIC DNA]</scope>
    <source>
        <strain evidence="5">DsW_057</strain>
    </source>
</reference>
<keyword evidence="2" id="KW-0472">Membrane</keyword>
<dbReference type="EMBL" id="JOPG01000001">
    <property type="protein sequence ID" value="OUJ07864.1"/>
    <property type="molecule type" value="Genomic_DNA"/>
</dbReference>
<proteinExistence type="predicted"/>
<feature type="domain" description="CAAX prenyl protease 2/Lysostaphin resistance protein A-like" evidence="3">
    <location>
        <begin position="67"/>
        <end position="176"/>
    </location>
</feature>
<evidence type="ECO:0000256" key="1">
    <source>
        <dbReference type="SAM" id="MobiDB-lite"/>
    </source>
</evidence>
<feature type="transmembrane region" description="Helical" evidence="2">
    <location>
        <begin position="67"/>
        <end position="92"/>
    </location>
</feature>
<feature type="transmembrane region" description="Helical" evidence="2">
    <location>
        <begin position="34"/>
        <end position="55"/>
    </location>
</feature>
<dbReference type="Pfam" id="PF02517">
    <property type="entry name" value="Rce1-like"/>
    <property type="match status" value="1"/>
</dbReference>
<dbReference type="RefSeq" id="WP_086652522.1">
    <property type="nucleotide sequence ID" value="NZ_JOPG01000001.1"/>
</dbReference>
<feature type="transmembrane region" description="Helical" evidence="2">
    <location>
        <begin position="134"/>
        <end position="155"/>
    </location>
</feature>
<evidence type="ECO:0000259" key="3">
    <source>
        <dbReference type="Pfam" id="PF02517"/>
    </source>
</evidence>
<comment type="caution">
    <text evidence="4">The sequence shown here is derived from an EMBL/GenBank/DDBJ whole genome shotgun (WGS) entry which is preliminary data.</text>
</comment>
<organism evidence="4 5">
    <name type="scientific">Acetobacter malorum</name>
    <dbReference type="NCBI Taxonomy" id="178901"/>
    <lineage>
        <taxon>Bacteria</taxon>
        <taxon>Pseudomonadati</taxon>
        <taxon>Pseudomonadota</taxon>
        <taxon>Alphaproteobacteria</taxon>
        <taxon>Acetobacterales</taxon>
        <taxon>Acetobacteraceae</taxon>
        <taxon>Acetobacter</taxon>
    </lineage>
</organism>
<accession>A0A1Y3GEW4</accession>
<feature type="transmembrane region" description="Helical" evidence="2">
    <location>
        <begin position="104"/>
        <end position="122"/>
    </location>
</feature>
<keyword evidence="2" id="KW-1133">Transmembrane helix</keyword>
<keyword evidence="2" id="KW-0812">Transmembrane</keyword>
<dbReference type="OrthoDB" id="7280440at2"/>
<evidence type="ECO:0000313" key="5">
    <source>
        <dbReference type="Proteomes" id="UP000242683"/>
    </source>
</evidence>
<name>A0A1Y3GEW4_9PROT</name>
<feature type="compositionally biased region" description="Polar residues" evidence="1">
    <location>
        <begin position="1"/>
        <end position="10"/>
    </location>
</feature>
<dbReference type="GO" id="GO:0080120">
    <property type="term" value="P:CAAX-box protein maturation"/>
    <property type="evidence" value="ECO:0007669"/>
    <property type="project" value="UniProtKB-ARBA"/>
</dbReference>
<dbReference type="AlphaFoldDB" id="A0A1Y3GEW4"/>